<dbReference type="EMBL" id="UYRT01080106">
    <property type="protein sequence ID" value="VDN22043.1"/>
    <property type="molecule type" value="Genomic_DNA"/>
</dbReference>
<name>A0A183DX77_9BILA</name>
<evidence type="ECO:0000313" key="4">
    <source>
        <dbReference type="WBParaSite" id="GPUH_0001333301-mRNA-1"/>
    </source>
</evidence>
<reference evidence="2 3" key="2">
    <citation type="submission" date="2018-11" db="EMBL/GenBank/DDBJ databases">
        <authorList>
            <consortium name="Pathogen Informatics"/>
        </authorList>
    </citation>
    <scope>NUCLEOTIDE SEQUENCE [LARGE SCALE GENOMIC DNA]</scope>
</reference>
<reference evidence="4" key="1">
    <citation type="submission" date="2016-06" db="UniProtKB">
        <authorList>
            <consortium name="WormBaseParasite"/>
        </authorList>
    </citation>
    <scope>IDENTIFICATION</scope>
</reference>
<evidence type="ECO:0000256" key="1">
    <source>
        <dbReference type="SAM" id="MobiDB-lite"/>
    </source>
</evidence>
<feature type="compositionally biased region" description="Low complexity" evidence="1">
    <location>
        <begin position="166"/>
        <end position="182"/>
    </location>
</feature>
<evidence type="ECO:0000313" key="2">
    <source>
        <dbReference type="EMBL" id="VDN22043.1"/>
    </source>
</evidence>
<sequence length="260" mass="27385">MDEEAMATCSSSESVLVVPPAKILKAVSALHLLFFAPSPPHILCDRVAMTELFMCHLLVSAAGLGAAGGDGGGAATVAAVADGTLKNSMIRERMSPASVDSVVLPCSLPLCQPSCSSSPSPITISRTSVEITTLSTSFTAANTFTTTGPKTTDEFCVDAHLLEKTSPPQRLRSSSLPLLPSQATNEVEKKQPEVLSTSASDSNVAELPECSSLPSSSELSVKLNECDLGIPCRWSNCLERFQHDNDLYDHVVKVSSAIFT</sequence>
<dbReference type="WBParaSite" id="GPUH_0001333301-mRNA-1">
    <property type="protein sequence ID" value="GPUH_0001333301-mRNA-1"/>
    <property type="gene ID" value="GPUH_0001333301"/>
</dbReference>
<proteinExistence type="predicted"/>
<evidence type="ECO:0000313" key="3">
    <source>
        <dbReference type="Proteomes" id="UP000271098"/>
    </source>
</evidence>
<accession>A0A183DX77</accession>
<gene>
    <name evidence="2" type="ORF">GPUH_LOCUS13318</name>
</gene>
<keyword evidence="3" id="KW-1185">Reference proteome</keyword>
<organism evidence="4">
    <name type="scientific">Gongylonema pulchrum</name>
    <dbReference type="NCBI Taxonomy" id="637853"/>
    <lineage>
        <taxon>Eukaryota</taxon>
        <taxon>Metazoa</taxon>
        <taxon>Ecdysozoa</taxon>
        <taxon>Nematoda</taxon>
        <taxon>Chromadorea</taxon>
        <taxon>Rhabditida</taxon>
        <taxon>Spirurina</taxon>
        <taxon>Spiruromorpha</taxon>
        <taxon>Spiruroidea</taxon>
        <taxon>Gongylonematidae</taxon>
        <taxon>Gongylonema</taxon>
    </lineage>
</organism>
<dbReference type="AlphaFoldDB" id="A0A183DX77"/>
<dbReference type="Proteomes" id="UP000271098">
    <property type="component" value="Unassembled WGS sequence"/>
</dbReference>
<feature type="region of interest" description="Disordered" evidence="1">
    <location>
        <begin position="166"/>
        <end position="200"/>
    </location>
</feature>
<protein>
    <submittedName>
        <fullName evidence="4">C2H2-type domain-containing protein</fullName>
    </submittedName>
</protein>